<organism evidence="5 6">
    <name type="scientific">Parachitinimonas caeni</name>
    <dbReference type="NCBI Taxonomy" id="3031301"/>
    <lineage>
        <taxon>Bacteria</taxon>
        <taxon>Pseudomonadati</taxon>
        <taxon>Pseudomonadota</taxon>
        <taxon>Betaproteobacteria</taxon>
        <taxon>Neisseriales</taxon>
        <taxon>Chitinibacteraceae</taxon>
        <taxon>Parachitinimonas</taxon>
    </lineage>
</organism>
<dbReference type="RefSeq" id="WP_284098858.1">
    <property type="nucleotide sequence ID" value="NZ_JARRAF010000001.1"/>
</dbReference>
<accession>A0ABT7DTW4</accession>
<comment type="caution">
    <text evidence="5">The sequence shown here is derived from an EMBL/GenBank/DDBJ whole genome shotgun (WGS) entry which is preliminary data.</text>
</comment>
<feature type="transmembrane region" description="Helical" evidence="3">
    <location>
        <begin position="260"/>
        <end position="279"/>
    </location>
</feature>
<name>A0ABT7DTW4_9NEIS</name>
<feature type="coiled-coil region" evidence="1">
    <location>
        <begin position="156"/>
        <end position="214"/>
    </location>
</feature>
<evidence type="ECO:0000256" key="3">
    <source>
        <dbReference type="SAM" id="Phobius"/>
    </source>
</evidence>
<protein>
    <submittedName>
        <fullName evidence="5">DUF4349 domain-containing protein</fullName>
    </submittedName>
</protein>
<dbReference type="Proteomes" id="UP001172778">
    <property type="component" value="Unassembled WGS sequence"/>
</dbReference>
<dbReference type="InterPro" id="IPR025645">
    <property type="entry name" value="DUF4349"/>
</dbReference>
<keyword evidence="3" id="KW-0472">Membrane</keyword>
<keyword evidence="1" id="KW-0175">Coiled coil</keyword>
<keyword evidence="3" id="KW-0812">Transmembrane</keyword>
<dbReference type="EMBL" id="JARRAF010000001">
    <property type="protein sequence ID" value="MDK2122575.1"/>
    <property type="molecule type" value="Genomic_DNA"/>
</dbReference>
<sequence>MLRRLLLSSALLPILLACGQKKSEAMPEVGRTAPMTVAESSQPAPPPAAAEQQARGAAGGSPDSAAPRYLAIRHEIELETDAAKVEPLWRSLQIRVAEQGGDIINARLSRSDLRSPTATLSLRLPPTRVDGFLKQLEGSATIVDQHTNSEDKTIEVVDVEARLKNLTEARDRLRRMQSEKTGKLSDVLEVDKALTDTQSQLDSLTSQRKVLAAETSKIRLDLTLHTPRSIGEASALEPLRHAWRNLGHVFFSSFGTVLEFLAAILPWLALFTPIVIWWRRRKRARQAIR</sequence>
<feature type="domain" description="DUF4349" evidence="4">
    <location>
        <begin position="69"/>
        <end position="278"/>
    </location>
</feature>
<reference evidence="5" key="1">
    <citation type="submission" date="2023-03" db="EMBL/GenBank/DDBJ databases">
        <title>Chitinimonas shenzhenensis gen. nov., sp. nov., a novel member of family Burkholderiaceae isolated from activated sludge collected in Shen Zhen, China.</title>
        <authorList>
            <person name="Wang X."/>
        </authorList>
    </citation>
    <scope>NUCLEOTIDE SEQUENCE</scope>
    <source>
        <strain evidence="5">DQS-5</strain>
    </source>
</reference>
<keyword evidence="6" id="KW-1185">Reference proteome</keyword>
<feature type="compositionally biased region" description="Low complexity" evidence="2">
    <location>
        <begin position="49"/>
        <end position="65"/>
    </location>
</feature>
<feature type="region of interest" description="Disordered" evidence="2">
    <location>
        <begin position="35"/>
        <end position="65"/>
    </location>
</feature>
<gene>
    <name evidence="5" type="ORF">PZA18_00765</name>
</gene>
<evidence type="ECO:0000256" key="2">
    <source>
        <dbReference type="SAM" id="MobiDB-lite"/>
    </source>
</evidence>
<evidence type="ECO:0000313" key="5">
    <source>
        <dbReference type="EMBL" id="MDK2122575.1"/>
    </source>
</evidence>
<dbReference type="PROSITE" id="PS51257">
    <property type="entry name" value="PROKAR_LIPOPROTEIN"/>
    <property type="match status" value="1"/>
</dbReference>
<keyword evidence="3" id="KW-1133">Transmembrane helix</keyword>
<dbReference type="Pfam" id="PF14257">
    <property type="entry name" value="DUF4349"/>
    <property type="match status" value="1"/>
</dbReference>
<evidence type="ECO:0000256" key="1">
    <source>
        <dbReference type="SAM" id="Coils"/>
    </source>
</evidence>
<evidence type="ECO:0000259" key="4">
    <source>
        <dbReference type="Pfam" id="PF14257"/>
    </source>
</evidence>
<proteinExistence type="predicted"/>
<evidence type="ECO:0000313" key="6">
    <source>
        <dbReference type="Proteomes" id="UP001172778"/>
    </source>
</evidence>